<keyword evidence="4" id="KW-0456">Lyase</keyword>
<dbReference type="GO" id="GO:0016853">
    <property type="term" value="F:isomerase activity"/>
    <property type="evidence" value="ECO:0007669"/>
    <property type="project" value="UniProtKB-ARBA"/>
</dbReference>
<sequence>MKLLRYGEPGQERPGVLDADGQIRSLVGVIDDVAGDALARESLATLDAIDLSTLPVVSPVTRRGPCVAGTGKILCIGLNYADHAAESGSALPAEPLVFMKAISAITGPDDPLEIPRTSEKTDWEVELCVVIGEQAKYVSEADALGYVAGYCVMNDVSERAFQKERCGQWTKGKSCDTFAPIGPYLVTADEVPHPERLRLWLEVDGRRYQDGSTEQMIFGVAKLVSYLSQFMTLHPGDLISTGTPPGVGMGQKPPVFLRPGQTVRLGIEGLGEQTHGTVAG</sequence>
<evidence type="ECO:0000256" key="1">
    <source>
        <dbReference type="ARBA" id="ARBA00010211"/>
    </source>
</evidence>
<dbReference type="InterPro" id="IPR011234">
    <property type="entry name" value="Fumarylacetoacetase-like_C"/>
</dbReference>
<evidence type="ECO:0000259" key="3">
    <source>
        <dbReference type="Pfam" id="PF01557"/>
    </source>
</evidence>
<dbReference type="Gene3D" id="3.90.850.10">
    <property type="entry name" value="Fumarylacetoacetase-like, C-terminal domain"/>
    <property type="match status" value="1"/>
</dbReference>
<protein>
    <submittedName>
        <fullName evidence="4">Ureidoglycolate lyase</fullName>
        <ecNumber evidence="4">4.3.2.3</ecNumber>
    </submittedName>
</protein>
<dbReference type="Proteomes" id="UP000318995">
    <property type="component" value="Unassembled WGS sequence"/>
</dbReference>
<dbReference type="RefSeq" id="WP_146575323.1">
    <property type="nucleotide sequence ID" value="NZ_SJPH01000009.1"/>
</dbReference>
<proteinExistence type="inferred from homology"/>
<keyword evidence="5" id="KW-1185">Reference proteome</keyword>
<comment type="caution">
    <text evidence="4">The sequence shown here is derived from an EMBL/GenBank/DDBJ whole genome shotgun (WGS) entry which is preliminary data.</text>
</comment>
<dbReference type="EC" id="4.3.2.3" evidence="4"/>
<dbReference type="OrthoDB" id="9805307at2"/>
<evidence type="ECO:0000313" key="4">
    <source>
        <dbReference type="EMBL" id="TWT41417.1"/>
    </source>
</evidence>
<dbReference type="EMBL" id="SJPH01000009">
    <property type="protein sequence ID" value="TWT41417.1"/>
    <property type="molecule type" value="Genomic_DNA"/>
</dbReference>
<organism evidence="4 5">
    <name type="scientific">Botrimarina hoheduenensis</name>
    <dbReference type="NCBI Taxonomy" id="2528000"/>
    <lineage>
        <taxon>Bacteria</taxon>
        <taxon>Pseudomonadati</taxon>
        <taxon>Planctomycetota</taxon>
        <taxon>Planctomycetia</taxon>
        <taxon>Pirellulales</taxon>
        <taxon>Lacipirellulaceae</taxon>
        <taxon>Botrimarina</taxon>
    </lineage>
</organism>
<dbReference type="GO" id="GO:0050385">
    <property type="term" value="F:ureidoglycolate lyase activity"/>
    <property type="evidence" value="ECO:0007669"/>
    <property type="project" value="UniProtKB-EC"/>
</dbReference>
<comment type="similarity">
    <text evidence="1">Belongs to the FAH family.</text>
</comment>
<dbReference type="Pfam" id="PF01557">
    <property type="entry name" value="FAA_hydrolase"/>
    <property type="match status" value="1"/>
</dbReference>
<dbReference type="GO" id="GO:0046872">
    <property type="term" value="F:metal ion binding"/>
    <property type="evidence" value="ECO:0007669"/>
    <property type="project" value="UniProtKB-KW"/>
</dbReference>
<dbReference type="InterPro" id="IPR036663">
    <property type="entry name" value="Fumarylacetoacetase_C_sf"/>
</dbReference>
<dbReference type="SUPFAM" id="SSF56529">
    <property type="entry name" value="FAH"/>
    <property type="match status" value="1"/>
</dbReference>
<dbReference type="AlphaFoldDB" id="A0A5C5VTG0"/>
<gene>
    <name evidence="4" type="ORF">Pla111_31320</name>
</gene>
<name>A0A5C5VTG0_9BACT</name>
<reference evidence="4 5" key="1">
    <citation type="submission" date="2019-02" db="EMBL/GenBank/DDBJ databases">
        <title>Deep-cultivation of Planctomycetes and their phenomic and genomic characterization uncovers novel biology.</title>
        <authorList>
            <person name="Wiegand S."/>
            <person name="Jogler M."/>
            <person name="Boedeker C."/>
            <person name="Pinto D."/>
            <person name="Vollmers J."/>
            <person name="Rivas-Marin E."/>
            <person name="Kohn T."/>
            <person name="Peeters S.H."/>
            <person name="Heuer A."/>
            <person name="Rast P."/>
            <person name="Oberbeckmann S."/>
            <person name="Bunk B."/>
            <person name="Jeske O."/>
            <person name="Meyerdierks A."/>
            <person name="Storesund J.E."/>
            <person name="Kallscheuer N."/>
            <person name="Luecker S."/>
            <person name="Lage O.M."/>
            <person name="Pohl T."/>
            <person name="Merkel B.J."/>
            <person name="Hornburger P."/>
            <person name="Mueller R.-W."/>
            <person name="Bruemmer F."/>
            <person name="Labrenz M."/>
            <person name="Spormann A.M."/>
            <person name="Op Den Camp H."/>
            <person name="Overmann J."/>
            <person name="Amann R."/>
            <person name="Jetten M.S.M."/>
            <person name="Mascher T."/>
            <person name="Medema M.H."/>
            <person name="Devos D.P."/>
            <person name="Kaster A.-K."/>
            <person name="Ovreas L."/>
            <person name="Rohde M."/>
            <person name="Galperin M.Y."/>
            <person name="Jogler C."/>
        </authorList>
    </citation>
    <scope>NUCLEOTIDE SEQUENCE [LARGE SCALE GENOMIC DNA]</scope>
    <source>
        <strain evidence="4 5">Pla111</strain>
    </source>
</reference>
<dbReference type="FunFam" id="3.90.850.10:FF:000002">
    <property type="entry name" value="2-hydroxyhepta-2,4-diene-1,7-dioate isomerase"/>
    <property type="match status" value="1"/>
</dbReference>
<evidence type="ECO:0000256" key="2">
    <source>
        <dbReference type="ARBA" id="ARBA00022723"/>
    </source>
</evidence>
<evidence type="ECO:0000313" key="5">
    <source>
        <dbReference type="Proteomes" id="UP000318995"/>
    </source>
</evidence>
<accession>A0A5C5VTG0</accession>
<dbReference type="PANTHER" id="PTHR42796">
    <property type="entry name" value="FUMARYLACETOACETATE HYDROLASE DOMAIN-CONTAINING PROTEIN 2A-RELATED"/>
    <property type="match status" value="1"/>
</dbReference>
<dbReference type="PANTHER" id="PTHR42796:SF4">
    <property type="entry name" value="FUMARYLACETOACETATE HYDROLASE DOMAIN-CONTAINING PROTEIN 2A"/>
    <property type="match status" value="1"/>
</dbReference>
<dbReference type="InterPro" id="IPR051121">
    <property type="entry name" value="FAH"/>
</dbReference>
<dbReference type="GO" id="GO:0019752">
    <property type="term" value="P:carboxylic acid metabolic process"/>
    <property type="evidence" value="ECO:0007669"/>
    <property type="project" value="UniProtKB-ARBA"/>
</dbReference>
<feature type="domain" description="Fumarylacetoacetase-like C-terminal" evidence="3">
    <location>
        <begin position="72"/>
        <end position="274"/>
    </location>
</feature>
<keyword evidence="2" id="KW-0479">Metal-binding</keyword>